<dbReference type="InterPro" id="IPR009752">
    <property type="entry name" value="Phage_Mu_GpJ"/>
</dbReference>
<sequence length="139" mass="14941">MDYATLADMVNRFGEDELISLTDRSNTGSVDSTVLDSALADAAATIEGYIAAKYPLPLATVPGVLNRICCDLTRYYLYDERATDQVTKRHDDAIKLLTQLSTGTVTLGLPETDIPQSSDTAEMQSAGSIWARGNSGGFL</sequence>
<dbReference type="EMBL" id="CP073587">
    <property type="protein sequence ID" value="QUN06433.1"/>
    <property type="molecule type" value="Genomic_DNA"/>
</dbReference>
<keyword evidence="2" id="KW-1185">Reference proteome</keyword>
<dbReference type="RefSeq" id="WP_212595447.1">
    <property type="nucleotide sequence ID" value="NZ_CP073587.1"/>
</dbReference>
<proteinExistence type="predicted"/>
<organism evidence="1 2">
    <name type="scientific">Shewanella yunxiaonensis</name>
    <dbReference type="NCBI Taxonomy" id="2829809"/>
    <lineage>
        <taxon>Bacteria</taxon>
        <taxon>Pseudomonadati</taxon>
        <taxon>Pseudomonadota</taxon>
        <taxon>Gammaproteobacteria</taxon>
        <taxon>Alteromonadales</taxon>
        <taxon>Shewanellaceae</taxon>
        <taxon>Shewanella</taxon>
    </lineage>
</organism>
<accession>A0ABX7YUK1</accession>
<evidence type="ECO:0000313" key="1">
    <source>
        <dbReference type="EMBL" id="QUN06433.1"/>
    </source>
</evidence>
<reference evidence="1 2" key="1">
    <citation type="submission" date="2021-04" db="EMBL/GenBank/DDBJ databases">
        <title>Novel species identification of genus Shewanella.</title>
        <authorList>
            <person name="Liu G."/>
        </authorList>
    </citation>
    <scope>NUCLEOTIDE SEQUENCE [LARGE SCALE GENOMIC DNA]</scope>
    <source>
        <strain evidence="1 2">FJAT-54481</strain>
    </source>
</reference>
<gene>
    <name evidence="1" type="ORF">KDN34_02925</name>
</gene>
<dbReference type="Proteomes" id="UP000679575">
    <property type="component" value="Chromosome"/>
</dbReference>
<name>A0ABX7YUK1_9GAMM</name>
<evidence type="ECO:0000313" key="2">
    <source>
        <dbReference type="Proteomes" id="UP000679575"/>
    </source>
</evidence>
<dbReference type="Pfam" id="PF07030">
    <property type="entry name" value="Phage_Mu_Gp36"/>
    <property type="match status" value="1"/>
</dbReference>
<protein>
    <submittedName>
        <fullName evidence="1">DUF1320 domain-containing protein</fullName>
    </submittedName>
</protein>